<dbReference type="FunFam" id="1.10.1520.10:FF:000001">
    <property type="entry name" value="Ribonuclease 3"/>
    <property type="match status" value="1"/>
</dbReference>
<dbReference type="CDD" id="cd10845">
    <property type="entry name" value="DSRM_RNAse_III_family"/>
    <property type="match status" value="1"/>
</dbReference>
<evidence type="ECO:0000313" key="13">
    <source>
        <dbReference type="Proteomes" id="UP000231203"/>
    </source>
</evidence>
<dbReference type="Pfam" id="PF00035">
    <property type="entry name" value="dsrm"/>
    <property type="match status" value="1"/>
</dbReference>
<gene>
    <name evidence="9 12" type="primary">rnc</name>
    <name evidence="12" type="ORF">CSA25_06890</name>
</gene>
<comment type="subcellular location">
    <subcellularLocation>
        <location evidence="9">Cytoplasm</location>
    </subcellularLocation>
</comment>
<feature type="domain" description="RNase III" evidence="11">
    <location>
        <begin position="292"/>
        <end position="421"/>
    </location>
</feature>
<dbReference type="PANTHER" id="PTHR42924">
    <property type="entry name" value="EXONUCLEASE"/>
    <property type="match status" value="1"/>
</dbReference>
<dbReference type="PROSITE" id="PS00517">
    <property type="entry name" value="RNASE_3_1"/>
    <property type="match status" value="1"/>
</dbReference>
<evidence type="ECO:0000256" key="3">
    <source>
        <dbReference type="ARBA" id="ARBA00022552"/>
    </source>
</evidence>
<feature type="domain" description="DRBM" evidence="10">
    <location>
        <begin position="448"/>
        <end position="516"/>
    </location>
</feature>
<dbReference type="SMART" id="SM00535">
    <property type="entry name" value="RIBOc"/>
    <property type="match status" value="1"/>
</dbReference>
<dbReference type="SMART" id="SM00481">
    <property type="entry name" value="POLIIIAc"/>
    <property type="match status" value="1"/>
</dbReference>
<dbReference type="Gene3D" id="1.10.1520.10">
    <property type="entry name" value="Ribonuclease III domain"/>
    <property type="match status" value="1"/>
</dbReference>
<evidence type="ECO:0000259" key="10">
    <source>
        <dbReference type="PROSITE" id="PS50137"/>
    </source>
</evidence>
<keyword evidence="9" id="KW-0963">Cytoplasm</keyword>
<dbReference type="InterPro" id="IPR011907">
    <property type="entry name" value="RNase_III"/>
</dbReference>
<dbReference type="NCBIfam" id="TIGR02191">
    <property type="entry name" value="RNaseIII"/>
    <property type="match status" value="1"/>
</dbReference>
<keyword evidence="6 9" id="KW-0255">Endonuclease</keyword>
<evidence type="ECO:0000256" key="6">
    <source>
        <dbReference type="ARBA" id="ARBA00022759"/>
    </source>
</evidence>
<organism evidence="12 13">
    <name type="scientific">Desulfobacter postgatei</name>
    <dbReference type="NCBI Taxonomy" id="2293"/>
    <lineage>
        <taxon>Bacteria</taxon>
        <taxon>Pseudomonadati</taxon>
        <taxon>Thermodesulfobacteriota</taxon>
        <taxon>Desulfobacteria</taxon>
        <taxon>Desulfobacterales</taxon>
        <taxon>Desulfobacteraceae</taxon>
        <taxon>Desulfobacter</taxon>
    </lineage>
</organism>
<dbReference type="HAMAP" id="MF_00104">
    <property type="entry name" value="RNase_III"/>
    <property type="match status" value="1"/>
</dbReference>
<dbReference type="InterPro" id="IPR016195">
    <property type="entry name" value="Pol/histidinol_Pase-like"/>
</dbReference>
<dbReference type="SUPFAM" id="SSF89550">
    <property type="entry name" value="PHP domain-like"/>
    <property type="match status" value="1"/>
</dbReference>
<evidence type="ECO:0000313" key="12">
    <source>
        <dbReference type="EMBL" id="PIE62078.1"/>
    </source>
</evidence>
<dbReference type="GO" id="GO:0035312">
    <property type="term" value="F:5'-3' DNA exonuclease activity"/>
    <property type="evidence" value="ECO:0007669"/>
    <property type="project" value="TreeGrafter"/>
</dbReference>
<dbReference type="InterPro" id="IPR036389">
    <property type="entry name" value="RNase_III_sf"/>
</dbReference>
<comment type="function">
    <text evidence="9">Digests double-stranded RNA. Involved in the processing of primary rRNA transcript to yield the immediate precursors to the large and small rRNAs (23S and 16S). Processes some mRNAs, and tRNAs when they are encoded in the rRNA operon. Processes pre-crRNA and tracrRNA of type II CRISPR loci if present in the organism.</text>
</comment>
<evidence type="ECO:0000256" key="7">
    <source>
        <dbReference type="ARBA" id="ARBA00022801"/>
    </source>
</evidence>
<evidence type="ECO:0000256" key="4">
    <source>
        <dbReference type="ARBA" id="ARBA00022664"/>
    </source>
</evidence>
<evidence type="ECO:0000256" key="5">
    <source>
        <dbReference type="ARBA" id="ARBA00022722"/>
    </source>
</evidence>
<keyword evidence="7 9" id="KW-0378">Hydrolase</keyword>
<sequence>MIDLHTHSTASDGSLTPKQILDLARDTGIEAVALTDHDTIAGILEIKDIIHSYPFEFITGVEISCAPPPEFKSLGSIHMLGYGFSVYDCGLNDALARAAKARTTRNPQIIEKLNGLGFDISLDEVERRFGTRQTGRPHIAELLVEKGYVSDFRKAFDLYLGKNKPAYVDKFKISCRDAIRIILDAGGLPVLAHPGIIEFQHPHDLDTFINMLADAGLAGIEVYYPEHDSALRKHLSEIVHSKGLVATGGSDFHGSFNKGVDLGRGRGDLNVAISVFKKLNDRLLEIHPTPCLDILEQHLDYRFQSRSFLTNALCHRSYLNENQNTCDTDNERLEFLGDAVLGLCVGHLLMENDPLKNEGDLSRLRSSLVSETGLAHIARKIDLGRFIKLGKGEALSGGRDKNSILSDTFEAVVAAVYLDAGFDRVQAMVNRLFKKPMQQILASADFIDYKSGLQEFSQEHFGITPDYILAKEKGPDHDKTFEICLNLDTVSTTGTGKTKKAAEQDAARKALAILTPKFD</sequence>
<dbReference type="GO" id="GO:0006397">
    <property type="term" value="P:mRNA processing"/>
    <property type="evidence" value="ECO:0007669"/>
    <property type="project" value="UniProtKB-UniRule"/>
</dbReference>
<dbReference type="GO" id="GO:0008033">
    <property type="term" value="P:tRNA processing"/>
    <property type="evidence" value="ECO:0007669"/>
    <property type="project" value="UniProtKB-KW"/>
</dbReference>
<feature type="binding site" evidence="9">
    <location>
        <position position="407"/>
    </location>
    <ligand>
        <name>Mg(2+)</name>
        <dbReference type="ChEBI" id="CHEBI:18420"/>
    </ligand>
</feature>
<dbReference type="AlphaFoldDB" id="A0A2G6MPQ5"/>
<evidence type="ECO:0000256" key="9">
    <source>
        <dbReference type="HAMAP-Rule" id="MF_00104"/>
    </source>
</evidence>
<dbReference type="InterPro" id="IPR004013">
    <property type="entry name" value="PHP_dom"/>
</dbReference>
<dbReference type="Proteomes" id="UP000231203">
    <property type="component" value="Unassembled WGS sequence"/>
</dbReference>
<feature type="binding site" evidence="9">
    <location>
        <position position="410"/>
    </location>
    <ligand>
        <name>Mg(2+)</name>
        <dbReference type="ChEBI" id="CHEBI:18420"/>
    </ligand>
</feature>
<proteinExistence type="inferred from homology"/>
<dbReference type="CDD" id="cd00593">
    <property type="entry name" value="RIBOc"/>
    <property type="match status" value="1"/>
</dbReference>
<dbReference type="EC" id="3.1.26.3" evidence="9"/>
<dbReference type="PROSITE" id="PS50137">
    <property type="entry name" value="DS_RBD"/>
    <property type="match status" value="1"/>
</dbReference>
<dbReference type="Pfam" id="PF02811">
    <property type="entry name" value="PHP"/>
    <property type="match status" value="1"/>
</dbReference>
<feature type="binding site" evidence="9">
    <location>
        <position position="334"/>
    </location>
    <ligand>
        <name>Mg(2+)</name>
        <dbReference type="ChEBI" id="CHEBI:18420"/>
    </ligand>
</feature>
<dbReference type="SUPFAM" id="SSF69065">
    <property type="entry name" value="RNase III domain-like"/>
    <property type="match status" value="1"/>
</dbReference>
<comment type="cofactor">
    <cofactor evidence="9">
        <name>Mg(2+)</name>
        <dbReference type="ChEBI" id="CHEBI:18420"/>
    </cofactor>
</comment>
<dbReference type="InterPro" id="IPR000999">
    <property type="entry name" value="RNase_III_dom"/>
</dbReference>
<feature type="active site" evidence="9">
    <location>
        <position position="410"/>
    </location>
</feature>
<comment type="subunit">
    <text evidence="9">Homodimer.</text>
</comment>
<accession>A0A2G6MPQ5</accession>
<dbReference type="PANTHER" id="PTHR42924:SF3">
    <property type="entry name" value="POLYMERASE_HISTIDINOL PHOSPHATASE N-TERMINAL DOMAIN-CONTAINING PROTEIN"/>
    <property type="match status" value="1"/>
</dbReference>
<dbReference type="Gene3D" id="3.20.20.140">
    <property type="entry name" value="Metal-dependent hydrolases"/>
    <property type="match status" value="1"/>
</dbReference>
<comment type="similarity">
    <text evidence="2">Belongs to the ribonuclease III family.</text>
</comment>
<dbReference type="SMART" id="SM00358">
    <property type="entry name" value="DSRM"/>
    <property type="match status" value="1"/>
</dbReference>
<evidence type="ECO:0000259" key="11">
    <source>
        <dbReference type="PROSITE" id="PS50142"/>
    </source>
</evidence>
<evidence type="ECO:0000256" key="2">
    <source>
        <dbReference type="ARBA" id="ARBA00010183"/>
    </source>
</evidence>
<keyword evidence="8 9" id="KW-0694">RNA-binding</keyword>
<evidence type="ECO:0000256" key="8">
    <source>
        <dbReference type="ARBA" id="ARBA00022884"/>
    </source>
</evidence>
<dbReference type="GO" id="GO:0005737">
    <property type="term" value="C:cytoplasm"/>
    <property type="evidence" value="ECO:0007669"/>
    <property type="project" value="UniProtKB-SubCell"/>
</dbReference>
<dbReference type="GO" id="GO:0004534">
    <property type="term" value="F:5'-3' RNA exonuclease activity"/>
    <property type="evidence" value="ECO:0007669"/>
    <property type="project" value="TreeGrafter"/>
</dbReference>
<dbReference type="Gene3D" id="3.30.160.20">
    <property type="match status" value="1"/>
</dbReference>
<dbReference type="EMBL" id="PDTI01000065">
    <property type="protein sequence ID" value="PIE62078.1"/>
    <property type="molecule type" value="Genomic_DNA"/>
</dbReference>
<name>A0A2G6MPQ5_9BACT</name>
<dbReference type="PROSITE" id="PS50142">
    <property type="entry name" value="RNASE_3_2"/>
    <property type="match status" value="1"/>
</dbReference>
<dbReference type="InterPro" id="IPR003141">
    <property type="entry name" value="Pol/His_phosphatase_N"/>
</dbReference>
<dbReference type="Gene3D" id="1.10.150.650">
    <property type="match status" value="1"/>
</dbReference>
<dbReference type="InterPro" id="IPR052018">
    <property type="entry name" value="PHP_domain"/>
</dbReference>
<reference evidence="12 13" key="1">
    <citation type="submission" date="2017-10" db="EMBL/GenBank/DDBJ databases">
        <title>Novel microbial diversity and functional potential in the marine mammal oral microbiome.</title>
        <authorList>
            <person name="Dudek N.K."/>
            <person name="Sun C.L."/>
            <person name="Burstein D."/>
            <person name="Kantor R.S."/>
            <person name="Aliaga Goltsman D.S."/>
            <person name="Bik E.M."/>
            <person name="Thomas B.C."/>
            <person name="Banfield J.F."/>
            <person name="Relman D.A."/>
        </authorList>
    </citation>
    <scope>NUCLEOTIDE SEQUENCE [LARGE SCALE GENOMIC DNA]</scope>
    <source>
        <strain evidence="12">DOLJORAL78_47_202</strain>
    </source>
</reference>
<keyword evidence="9" id="KW-0479">Metal-binding</keyword>
<evidence type="ECO:0000256" key="1">
    <source>
        <dbReference type="ARBA" id="ARBA00000109"/>
    </source>
</evidence>
<keyword evidence="9" id="KW-0460">Magnesium</keyword>
<keyword evidence="9" id="KW-0699">rRNA-binding</keyword>
<keyword evidence="3 9" id="KW-0698">rRNA processing</keyword>
<protein>
    <recommendedName>
        <fullName evidence="9">Ribonuclease 3</fullName>
        <ecNumber evidence="9">3.1.26.3</ecNumber>
    </recommendedName>
    <alternativeName>
        <fullName evidence="9">Ribonuclease III</fullName>
        <shortName evidence="9">RNase III</shortName>
    </alternativeName>
</protein>
<keyword evidence="5 9" id="KW-0540">Nuclease</keyword>
<dbReference type="GO" id="GO:0046872">
    <property type="term" value="F:metal ion binding"/>
    <property type="evidence" value="ECO:0007669"/>
    <property type="project" value="UniProtKB-KW"/>
</dbReference>
<dbReference type="GO" id="GO:0019843">
    <property type="term" value="F:rRNA binding"/>
    <property type="evidence" value="ECO:0007669"/>
    <property type="project" value="UniProtKB-KW"/>
</dbReference>
<dbReference type="GO" id="GO:0006364">
    <property type="term" value="P:rRNA processing"/>
    <property type="evidence" value="ECO:0007669"/>
    <property type="project" value="UniProtKB-UniRule"/>
</dbReference>
<comment type="caution">
    <text evidence="12">The sequence shown here is derived from an EMBL/GenBank/DDBJ whole genome shotgun (WGS) entry which is preliminary data.</text>
</comment>
<comment type="catalytic activity">
    <reaction evidence="1 9">
        <text>Endonucleolytic cleavage to 5'-phosphomonoester.</text>
        <dbReference type="EC" id="3.1.26.3"/>
    </reaction>
</comment>
<feature type="active site" evidence="9">
    <location>
        <position position="338"/>
    </location>
</feature>
<dbReference type="InterPro" id="IPR014720">
    <property type="entry name" value="dsRBD_dom"/>
</dbReference>
<dbReference type="Pfam" id="PF14622">
    <property type="entry name" value="Ribonucleas_3_3"/>
    <property type="match status" value="1"/>
</dbReference>
<dbReference type="GO" id="GO:0004525">
    <property type="term" value="F:ribonuclease III activity"/>
    <property type="evidence" value="ECO:0007669"/>
    <property type="project" value="UniProtKB-UniRule"/>
</dbReference>
<dbReference type="SUPFAM" id="SSF54768">
    <property type="entry name" value="dsRNA-binding domain-like"/>
    <property type="match status" value="1"/>
</dbReference>
<keyword evidence="4 9" id="KW-0507">mRNA processing</keyword>
<dbReference type="CDD" id="cd07438">
    <property type="entry name" value="PHP_HisPPase_AMP"/>
    <property type="match status" value="1"/>
</dbReference>
<keyword evidence="9" id="KW-0819">tRNA processing</keyword>